<dbReference type="PANTHER" id="PTHR48101">
    <property type="entry name" value="METHYLMALONYL-COA MUTASE, MITOCHONDRIAL-RELATED"/>
    <property type="match status" value="1"/>
</dbReference>
<dbReference type="InterPro" id="IPR036724">
    <property type="entry name" value="Cobalamin-bd_sf"/>
</dbReference>
<dbReference type="Pfam" id="PF02310">
    <property type="entry name" value="B12-binding"/>
    <property type="match status" value="1"/>
</dbReference>
<keyword evidence="5" id="KW-0413">Isomerase</keyword>
<dbReference type="PROSITE" id="PS51332">
    <property type="entry name" value="B12_BINDING"/>
    <property type="match status" value="1"/>
</dbReference>
<evidence type="ECO:0000259" key="7">
    <source>
        <dbReference type="PROSITE" id="PS51332"/>
    </source>
</evidence>
<dbReference type="InterPro" id="IPR006098">
    <property type="entry name" value="MMCoA_mutase_a_cat"/>
</dbReference>
<dbReference type="Gene3D" id="3.40.50.280">
    <property type="entry name" value="Cobalamin-binding domain"/>
    <property type="match status" value="1"/>
</dbReference>
<evidence type="ECO:0000256" key="1">
    <source>
        <dbReference type="ARBA" id="ARBA00001922"/>
    </source>
</evidence>
<evidence type="ECO:0000256" key="5">
    <source>
        <dbReference type="ARBA" id="ARBA00023235"/>
    </source>
</evidence>
<dbReference type="Pfam" id="PF01642">
    <property type="entry name" value="MM_CoA_mutase"/>
    <property type="match status" value="1"/>
</dbReference>
<keyword evidence="9" id="KW-1185">Reference proteome</keyword>
<dbReference type="NCBIfam" id="TIGR00641">
    <property type="entry name" value="acid_CoA_mut_N"/>
    <property type="match status" value="1"/>
</dbReference>
<keyword evidence="3" id="KW-0846">Cobalamin</keyword>
<dbReference type="Proteomes" id="UP000648908">
    <property type="component" value="Unassembled WGS sequence"/>
</dbReference>
<comment type="caution">
    <text evidence="8">The sequence shown here is derived from an EMBL/GenBank/DDBJ whole genome shotgun (WGS) entry which is preliminary data.</text>
</comment>
<proteinExistence type="inferred from homology"/>
<comment type="cofactor">
    <cofactor evidence="1">
        <name>adenosylcob(III)alamin</name>
        <dbReference type="ChEBI" id="CHEBI:18408"/>
    </cofactor>
</comment>
<dbReference type="EMBL" id="JAESVN010000001">
    <property type="protein sequence ID" value="MBL4916217.1"/>
    <property type="molecule type" value="Genomic_DNA"/>
</dbReference>
<protein>
    <submittedName>
        <fullName evidence="8">Protein meaA</fullName>
    </submittedName>
</protein>
<gene>
    <name evidence="8" type="ORF">JL811_03200</name>
</gene>
<dbReference type="GO" id="GO:0031419">
    <property type="term" value="F:cobalamin binding"/>
    <property type="evidence" value="ECO:0007669"/>
    <property type="project" value="UniProtKB-KW"/>
</dbReference>
<evidence type="ECO:0000256" key="4">
    <source>
        <dbReference type="ARBA" id="ARBA00022723"/>
    </source>
</evidence>
<dbReference type="SUPFAM" id="SSF52242">
    <property type="entry name" value="Cobalamin (vitamin B12)-binding domain"/>
    <property type="match status" value="1"/>
</dbReference>
<feature type="domain" description="B12-binding" evidence="7">
    <location>
        <begin position="529"/>
        <end position="658"/>
    </location>
</feature>
<dbReference type="RefSeq" id="WP_202687196.1">
    <property type="nucleotide sequence ID" value="NZ_JAESVN010000001.1"/>
</dbReference>
<dbReference type="GO" id="GO:0046872">
    <property type="term" value="F:metal ion binding"/>
    <property type="evidence" value="ECO:0007669"/>
    <property type="project" value="UniProtKB-KW"/>
</dbReference>
<sequence>MTQTEADQPDAAQKDKPWLFRTYAGHSTAAASNALYRTNLAKGQTGLSVAFDLPTQTGYDSDHLLARGEVGKVGVPVAHLGDMRALFDRIPLDQMNTSMTINATAPWLLALYVAVAEEQGADIAALQGTVQNDIIKEYLSRGTYICPPKPSLRMITDIAAWTQGAMPKWNPMNVCSYHLQEAGATPEQELAFALATALAVLDDLRGKVPAADFPNMVGRISFFVNAGIRFVTELCKMRAFVDLWDEILLERYGIEDAKYRRFRYGVQVNSLGLTEQQPENNVYRILIEMLAVTLSKKARARAVQLPAWNEALGLPRPWDQQWSLRMQQILAYETDLLEFDDLFDGNPAVDRKVAALKTGARDELARIDAMGGAVAAIDYMKGRLVEANAERIGRVESGETVVVGVNRWTEAAPSPLTAGEGAIMVADARAEADQIARLEAWRAARDAAEVRAALEALSQAARDGGNIMPPSIRAAKAGVTTGEWGATIRAAFGEYRAPTGVSKSPSNRTEGLEPIREAVADLAARLGRPLKFVVGKPGLDGHSNGAEQIAARARDCGMDIHYEGIRLTPAEIVAAAADQKAHVLGLSILSGSHLPLIAETMALMREAGLAHVPVVVGGIIPEEDAEALRAMGVAAVYTPKDFELNRIMMDIVTLVDGAPLAA</sequence>
<keyword evidence="6" id="KW-0170">Cobalt</keyword>
<evidence type="ECO:0000256" key="2">
    <source>
        <dbReference type="ARBA" id="ARBA00008465"/>
    </source>
</evidence>
<dbReference type="InterPro" id="IPR016176">
    <property type="entry name" value="Cbl-dep_enz_cat"/>
</dbReference>
<dbReference type="InterPro" id="IPR006099">
    <property type="entry name" value="MeMalonylCoA_mutase_a/b_cat"/>
</dbReference>
<dbReference type="SUPFAM" id="SSF51703">
    <property type="entry name" value="Cobalamin (vitamin B12)-dependent enzymes"/>
    <property type="match status" value="1"/>
</dbReference>
<reference evidence="8" key="1">
    <citation type="submission" date="2021-01" db="EMBL/GenBank/DDBJ databases">
        <title>Tabrizicola alba sp. nov. a motile alkaliphilic bacterium isolated from a soda lake.</title>
        <authorList>
            <person name="Szuroczki S."/>
            <person name="Abbaszade G."/>
            <person name="Schumann P."/>
            <person name="Toth E."/>
        </authorList>
    </citation>
    <scope>NUCLEOTIDE SEQUENCE</scope>
    <source>
        <strain evidence="8">DMG-N-6</strain>
    </source>
</reference>
<dbReference type="InterPro" id="IPR006159">
    <property type="entry name" value="Acid_CoA_mut_C"/>
</dbReference>
<organism evidence="8 9">
    <name type="scientific">Szabonella alba</name>
    <dbReference type="NCBI Taxonomy" id="2804194"/>
    <lineage>
        <taxon>Bacteria</taxon>
        <taxon>Pseudomonadati</taxon>
        <taxon>Pseudomonadota</taxon>
        <taxon>Alphaproteobacteria</taxon>
        <taxon>Rhodobacterales</taxon>
        <taxon>Paracoccaceae</taxon>
        <taxon>Szabonella</taxon>
    </lineage>
</organism>
<dbReference type="AlphaFoldDB" id="A0A8K0XZW7"/>
<dbReference type="NCBIfam" id="TIGR00640">
    <property type="entry name" value="acid_CoA_mut_C"/>
    <property type="match status" value="1"/>
</dbReference>
<dbReference type="CDD" id="cd02071">
    <property type="entry name" value="MM_CoA_mut_B12_BD"/>
    <property type="match status" value="1"/>
</dbReference>
<dbReference type="PANTHER" id="PTHR48101:SF3">
    <property type="entry name" value="COENZYME B12-DEPENDENT MUTASE"/>
    <property type="match status" value="1"/>
</dbReference>
<evidence type="ECO:0000313" key="9">
    <source>
        <dbReference type="Proteomes" id="UP000648908"/>
    </source>
</evidence>
<name>A0A8K0XZW7_9RHOB</name>
<dbReference type="Gene3D" id="3.20.20.240">
    <property type="entry name" value="Methylmalonyl-CoA mutase"/>
    <property type="match status" value="1"/>
</dbReference>
<keyword evidence="4" id="KW-0479">Metal-binding</keyword>
<evidence type="ECO:0000256" key="3">
    <source>
        <dbReference type="ARBA" id="ARBA00022628"/>
    </source>
</evidence>
<evidence type="ECO:0000313" key="8">
    <source>
        <dbReference type="EMBL" id="MBL4916217.1"/>
    </source>
</evidence>
<accession>A0A8K0XZW7</accession>
<dbReference type="InterPro" id="IPR006158">
    <property type="entry name" value="Cobalamin-bd"/>
</dbReference>
<dbReference type="GO" id="GO:0004494">
    <property type="term" value="F:methylmalonyl-CoA mutase activity"/>
    <property type="evidence" value="ECO:0007669"/>
    <property type="project" value="InterPro"/>
</dbReference>
<comment type="similarity">
    <text evidence="2">Belongs to the methylmalonyl-CoA mutase family.</text>
</comment>
<evidence type="ECO:0000256" key="6">
    <source>
        <dbReference type="ARBA" id="ARBA00023285"/>
    </source>
</evidence>